<evidence type="ECO:0000256" key="1">
    <source>
        <dbReference type="ARBA" id="ARBA00022737"/>
    </source>
</evidence>
<dbReference type="PANTHER" id="PTHR47485:SF1">
    <property type="entry name" value="THYLAKOID LUMENAL 17.4 KDA PROTEIN, CHLOROPLASTIC"/>
    <property type="match status" value="1"/>
</dbReference>
<sequence>MKVVKPLKLGILHRSFEYRSRCFWAPTVLAFFDFEDGQAPKLSTEIDMWTFCADELGKAAVVDEGMPKERGEVLVHGAFHAPGGQPVPAGRVRLRLGGIDKTLFVFGDRHWRRNFHLVADISAPVPATRIPITYANAFGGPRFKANPLGKGLPPETEAGAGAAIALPNVEHPDHLLGSLRDRPEPAGFAPLDPMWPQRYHKCGTYDEQWYRERFPGLADDIDWTFFNTAPEDQQIEGFFNGDEPFLIEGMHPRMQRIEGRLPDLRPRCFINRRGQGEQTFEEVSLQLDTLWLFPHAQRGILVYHGLVPSDSDTAREIDHLLIAYEAGRDPRRDLMHYHAALHRRLDKENGALALLDETDLIAAGERSGYTEMMASESVAAMRGEGLLQAKQKERMDRDLAAVRALIAAQGSDPDQVLPLPVANEPGDGDLDFDHILTQAQDQRKAADERLAAQLQNLGLDKETLLQQAATEPAPRPTFTAAEAVATFRSLGVNDPDLENKMALMETGFQRAYRQAGHALPPILSAPDHLPEQRRQALLDAHGAGKHSPDKDLAGIDLSDADLPGIDLAGALLEDARLHGTRLTKAELTEIALMRSDLSGADLSGACLKGAGMGRACLAKADLTGADLSGAALVAADLGKTVLRGANLEEADLSEVKAGGADFSDARMSAVRLLEADLSKACLEGADLRKALLYKTRLTGAVLDRCRLEEAVLVEVEAAGCRFRGAQMANLRAAFQCTLTGADFSDADLRGCNFRGADLTGACFAGADLTGADLSEAVLKDCNFVRANASGCLFMDADLTNADLQAANLFESLLHRATLFDTRFTGANLYGADFMKARFRNTDVRLALQDRSTLNRWAPR</sequence>
<evidence type="ECO:0000259" key="2">
    <source>
        <dbReference type="Pfam" id="PF09937"/>
    </source>
</evidence>
<dbReference type="SUPFAM" id="SSF141571">
    <property type="entry name" value="Pentapeptide repeat-like"/>
    <property type="match status" value="2"/>
</dbReference>
<evidence type="ECO:0000313" key="3">
    <source>
        <dbReference type="EMBL" id="MCJ8501785.1"/>
    </source>
</evidence>
<protein>
    <submittedName>
        <fullName evidence="3">DUF2169 domain-containing protein</fullName>
    </submittedName>
</protein>
<gene>
    <name evidence="3" type="ORF">MRX98_14475</name>
</gene>
<dbReference type="InterPro" id="IPR001646">
    <property type="entry name" value="5peptide_repeat"/>
</dbReference>
<proteinExistence type="predicted"/>
<dbReference type="AlphaFoldDB" id="A0AA41R625"/>
<dbReference type="Pfam" id="PF09937">
    <property type="entry name" value="DUF2169"/>
    <property type="match status" value="1"/>
</dbReference>
<dbReference type="InterPro" id="IPR018683">
    <property type="entry name" value="DUF2169"/>
</dbReference>
<organism evidence="3 4">
    <name type="scientific">Desulfatitalea alkaliphila</name>
    <dbReference type="NCBI Taxonomy" id="2929485"/>
    <lineage>
        <taxon>Bacteria</taxon>
        <taxon>Pseudomonadati</taxon>
        <taxon>Thermodesulfobacteriota</taxon>
        <taxon>Desulfobacteria</taxon>
        <taxon>Desulfobacterales</taxon>
        <taxon>Desulfosarcinaceae</taxon>
        <taxon>Desulfatitalea</taxon>
    </lineage>
</organism>
<name>A0AA41R625_9BACT</name>
<comment type="caution">
    <text evidence="3">The sequence shown here is derived from an EMBL/GenBank/DDBJ whole genome shotgun (WGS) entry which is preliminary data.</text>
</comment>
<dbReference type="Gene3D" id="2.160.20.80">
    <property type="entry name" value="E3 ubiquitin-protein ligase SopA"/>
    <property type="match status" value="3"/>
</dbReference>
<accession>A0AA41R625</accession>
<reference evidence="3" key="1">
    <citation type="submission" date="2022-04" db="EMBL/GenBank/DDBJ databases">
        <title>Desulfatitalea alkaliphila sp. nov., a novel anaerobic sulfate-reducing bacterium isolated from terrestrial mud volcano, Taman Peninsula, Russia.</title>
        <authorList>
            <person name="Khomyakova M.A."/>
            <person name="Merkel A.Y."/>
            <person name="Slobodkin A.I."/>
        </authorList>
    </citation>
    <scope>NUCLEOTIDE SEQUENCE</scope>
    <source>
        <strain evidence="3">M08but</strain>
    </source>
</reference>
<dbReference type="RefSeq" id="WP_246910959.1">
    <property type="nucleotide sequence ID" value="NZ_JALJRB010000017.1"/>
</dbReference>
<keyword evidence="1" id="KW-0677">Repeat</keyword>
<keyword evidence="4" id="KW-1185">Reference proteome</keyword>
<feature type="domain" description="DUF2169" evidence="2">
    <location>
        <begin position="27"/>
        <end position="304"/>
    </location>
</feature>
<dbReference type="EMBL" id="JALJRB010000017">
    <property type="protein sequence ID" value="MCJ8501785.1"/>
    <property type="molecule type" value="Genomic_DNA"/>
</dbReference>
<evidence type="ECO:0000313" key="4">
    <source>
        <dbReference type="Proteomes" id="UP001165427"/>
    </source>
</evidence>
<dbReference type="PANTHER" id="PTHR47485">
    <property type="entry name" value="THYLAKOID LUMENAL 17.4 KDA PROTEIN, CHLOROPLASTIC"/>
    <property type="match status" value="1"/>
</dbReference>
<dbReference type="Pfam" id="PF00805">
    <property type="entry name" value="Pentapeptide"/>
    <property type="match status" value="5"/>
</dbReference>
<dbReference type="Proteomes" id="UP001165427">
    <property type="component" value="Unassembled WGS sequence"/>
</dbReference>